<organism evidence="1 2">
    <name type="scientific">Eumeta variegata</name>
    <name type="common">Bagworm moth</name>
    <name type="synonym">Eumeta japonica</name>
    <dbReference type="NCBI Taxonomy" id="151549"/>
    <lineage>
        <taxon>Eukaryota</taxon>
        <taxon>Metazoa</taxon>
        <taxon>Ecdysozoa</taxon>
        <taxon>Arthropoda</taxon>
        <taxon>Hexapoda</taxon>
        <taxon>Insecta</taxon>
        <taxon>Pterygota</taxon>
        <taxon>Neoptera</taxon>
        <taxon>Endopterygota</taxon>
        <taxon>Lepidoptera</taxon>
        <taxon>Glossata</taxon>
        <taxon>Ditrysia</taxon>
        <taxon>Tineoidea</taxon>
        <taxon>Psychidae</taxon>
        <taxon>Oiketicinae</taxon>
        <taxon>Eumeta</taxon>
    </lineage>
</organism>
<reference evidence="1 2" key="1">
    <citation type="journal article" date="2019" name="Commun. Biol.">
        <title>The bagworm genome reveals a unique fibroin gene that provides high tensile strength.</title>
        <authorList>
            <person name="Kono N."/>
            <person name="Nakamura H."/>
            <person name="Ohtoshi R."/>
            <person name="Tomita M."/>
            <person name="Numata K."/>
            <person name="Arakawa K."/>
        </authorList>
    </citation>
    <scope>NUCLEOTIDE SEQUENCE [LARGE SCALE GENOMIC DNA]</scope>
</reference>
<keyword evidence="2" id="KW-1185">Reference proteome</keyword>
<dbReference type="EMBL" id="BGZK01001515">
    <property type="protein sequence ID" value="GBP81529.1"/>
    <property type="molecule type" value="Genomic_DNA"/>
</dbReference>
<gene>
    <name evidence="1" type="ORF">EVAR_63045_1</name>
</gene>
<sequence length="91" mass="10027">MTLPRSKCKHASGSPRAQLTTITVVTRALPTRNWDGPRIKLKNKKKIKTLSYEAAPALVIGMRMLFETNNNVRAALGGDARADGRIAFIHI</sequence>
<proteinExistence type="predicted"/>
<dbReference type="Proteomes" id="UP000299102">
    <property type="component" value="Unassembled WGS sequence"/>
</dbReference>
<comment type="caution">
    <text evidence="1">The sequence shown here is derived from an EMBL/GenBank/DDBJ whole genome shotgun (WGS) entry which is preliminary data.</text>
</comment>
<evidence type="ECO:0000313" key="2">
    <source>
        <dbReference type="Proteomes" id="UP000299102"/>
    </source>
</evidence>
<dbReference type="AlphaFoldDB" id="A0A4C1Z3U2"/>
<name>A0A4C1Z3U2_EUMVA</name>
<evidence type="ECO:0000313" key="1">
    <source>
        <dbReference type="EMBL" id="GBP81529.1"/>
    </source>
</evidence>
<protein>
    <submittedName>
        <fullName evidence="1">Uncharacterized protein</fullName>
    </submittedName>
</protein>
<accession>A0A4C1Z3U2</accession>